<name>A0AAW2NYK6_9LAMI</name>
<reference evidence="2" key="2">
    <citation type="journal article" date="2024" name="Plant">
        <title>Genomic evolution and insights into agronomic trait innovations of Sesamum species.</title>
        <authorList>
            <person name="Miao H."/>
            <person name="Wang L."/>
            <person name="Qu L."/>
            <person name="Liu H."/>
            <person name="Sun Y."/>
            <person name="Le M."/>
            <person name="Wang Q."/>
            <person name="Wei S."/>
            <person name="Zheng Y."/>
            <person name="Lin W."/>
            <person name="Duan Y."/>
            <person name="Cao H."/>
            <person name="Xiong S."/>
            <person name="Wang X."/>
            <person name="Wei L."/>
            <person name="Li C."/>
            <person name="Ma Q."/>
            <person name="Ju M."/>
            <person name="Zhao R."/>
            <person name="Li G."/>
            <person name="Mu C."/>
            <person name="Tian Q."/>
            <person name="Mei H."/>
            <person name="Zhang T."/>
            <person name="Gao T."/>
            <person name="Zhang H."/>
        </authorList>
    </citation>
    <scope>NUCLEOTIDE SEQUENCE</scope>
    <source>
        <strain evidence="2">KEN8</strain>
    </source>
</reference>
<accession>A0AAW2NYK6</accession>
<evidence type="ECO:0000313" key="2">
    <source>
        <dbReference type="EMBL" id="KAL0347691.1"/>
    </source>
</evidence>
<proteinExistence type="predicted"/>
<dbReference type="Gene3D" id="1.10.340.70">
    <property type="match status" value="1"/>
</dbReference>
<evidence type="ECO:0000259" key="1">
    <source>
        <dbReference type="Pfam" id="PF17921"/>
    </source>
</evidence>
<feature type="domain" description="Integrase zinc-binding" evidence="1">
    <location>
        <begin position="71"/>
        <end position="127"/>
    </location>
</feature>
<dbReference type="PANTHER" id="PTHR37984:SF5">
    <property type="entry name" value="PROTEIN NYNRIN-LIKE"/>
    <property type="match status" value="1"/>
</dbReference>
<reference evidence="2" key="1">
    <citation type="submission" date="2020-06" db="EMBL/GenBank/DDBJ databases">
        <authorList>
            <person name="Li T."/>
            <person name="Hu X."/>
            <person name="Zhang T."/>
            <person name="Song X."/>
            <person name="Zhang H."/>
            <person name="Dai N."/>
            <person name="Sheng W."/>
            <person name="Hou X."/>
            <person name="Wei L."/>
        </authorList>
    </citation>
    <scope>NUCLEOTIDE SEQUENCE</scope>
    <source>
        <strain evidence="2">KEN8</strain>
        <tissue evidence="2">Leaf</tissue>
    </source>
</reference>
<dbReference type="InterPro" id="IPR041588">
    <property type="entry name" value="Integrase_H2C2"/>
</dbReference>
<organism evidence="2">
    <name type="scientific">Sesamum calycinum</name>
    <dbReference type="NCBI Taxonomy" id="2727403"/>
    <lineage>
        <taxon>Eukaryota</taxon>
        <taxon>Viridiplantae</taxon>
        <taxon>Streptophyta</taxon>
        <taxon>Embryophyta</taxon>
        <taxon>Tracheophyta</taxon>
        <taxon>Spermatophyta</taxon>
        <taxon>Magnoliopsida</taxon>
        <taxon>eudicotyledons</taxon>
        <taxon>Gunneridae</taxon>
        <taxon>Pentapetalae</taxon>
        <taxon>asterids</taxon>
        <taxon>lamiids</taxon>
        <taxon>Lamiales</taxon>
        <taxon>Pedaliaceae</taxon>
        <taxon>Sesamum</taxon>
    </lineage>
</organism>
<comment type="caution">
    <text evidence="2">The sequence shown here is derived from an EMBL/GenBank/DDBJ whole genome shotgun (WGS) entry which is preliminary data.</text>
</comment>
<dbReference type="EMBL" id="JACGWM010000010">
    <property type="protein sequence ID" value="KAL0347691.1"/>
    <property type="molecule type" value="Genomic_DNA"/>
</dbReference>
<sequence length="127" mass="14750">MDVYFSVGDDLLLATMQVNPSLNDTIKDVQDKDPYLQKLKTKVQAGKNDQFIIQDDGMLFNGKRICVPNVEELRMGIMQEAHYAPYAMHPDNTKMNRDLRPYYWWPTMKKDAVEFVARCLTCQQVKA</sequence>
<protein>
    <recommendedName>
        <fullName evidence="1">Integrase zinc-binding domain-containing protein</fullName>
    </recommendedName>
</protein>
<dbReference type="PANTHER" id="PTHR37984">
    <property type="entry name" value="PROTEIN CBG26694"/>
    <property type="match status" value="1"/>
</dbReference>
<dbReference type="Pfam" id="PF17921">
    <property type="entry name" value="Integrase_H2C2"/>
    <property type="match status" value="1"/>
</dbReference>
<gene>
    <name evidence="2" type="ORF">Scaly_1785100</name>
</gene>
<dbReference type="InterPro" id="IPR050951">
    <property type="entry name" value="Retrovirus_Pol_polyprotein"/>
</dbReference>
<dbReference type="AlphaFoldDB" id="A0AAW2NYK6"/>